<dbReference type="SUPFAM" id="SSF52009">
    <property type="entry name" value="Phosphohistidine domain"/>
    <property type="match status" value="1"/>
</dbReference>
<accession>A0A7W7WGP0</accession>
<keyword evidence="9 17" id="KW-0963">Cytoplasm</keyword>
<dbReference type="Gene3D" id="3.50.30.10">
    <property type="entry name" value="Phosphohistidine domain"/>
    <property type="match status" value="1"/>
</dbReference>
<keyword evidence="14 17" id="KW-0418">Kinase</keyword>
<feature type="domain" description="PEP-utilising enzyme mobile" evidence="22">
    <location>
        <begin position="150"/>
        <end position="219"/>
    </location>
</feature>
<feature type="binding site" evidence="19">
    <location>
        <begin position="434"/>
        <end position="435"/>
    </location>
    <ligand>
        <name>phosphoenolpyruvate</name>
        <dbReference type="ChEBI" id="CHEBI:58702"/>
    </ligand>
</feature>
<dbReference type="GO" id="GO:0046872">
    <property type="term" value="F:metal ion binding"/>
    <property type="evidence" value="ECO:0007669"/>
    <property type="project" value="UniProtKB-KW"/>
</dbReference>
<feature type="compositionally biased region" description="Basic and acidic residues" evidence="21">
    <location>
        <begin position="232"/>
        <end position="246"/>
    </location>
</feature>
<comment type="cofactor">
    <cofactor evidence="2 17 20">
        <name>Mg(2+)</name>
        <dbReference type="ChEBI" id="CHEBI:18420"/>
    </cofactor>
</comment>
<dbReference type="Pfam" id="PF02896">
    <property type="entry name" value="PEP-utilizers_C"/>
    <property type="match status" value="1"/>
</dbReference>
<feature type="binding site" evidence="20">
    <location>
        <position position="411"/>
    </location>
    <ligand>
        <name>Mg(2+)</name>
        <dbReference type="ChEBI" id="CHEBI:18420"/>
    </ligand>
</feature>
<evidence type="ECO:0000259" key="22">
    <source>
        <dbReference type="Pfam" id="PF00391"/>
    </source>
</evidence>
<evidence type="ECO:0000256" key="12">
    <source>
        <dbReference type="ARBA" id="ARBA00022683"/>
    </source>
</evidence>
<feature type="binding site" evidence="19">
    <location>
        <position position="445"/>
    </location>
    <ligand>
        <name>phosphoenolpyruvate</name>
        <dbReference type="ChEBI" id="CHEBI:58702"/>
    </ligand>
</feature>
<evidence type="ECO:0000313" key="26">
    <source>
        <dbReference type="Proteomes" id="UP000573327"/>
    </source>
</evidence>
<dbReference type="Gene3D" id="3.20.20.60">
    <property type="entry name" value="Phosphoenolpyruvate-binding domains"/>
    <property type="match status" value="1"/>
</dbReference>
<feature type="active site" description="Tele-phosphohistidine intermediate" evidence="18">
    <location>
        <position position="184"/>
    </location>
</feature>
<dbReference type="Pfam" id="PF00391">
    <property type="entry name" value="PEP-utilizers"/>
    <property type="match status" value="1"/>
</dbReference>
<evidence type="ECO:0000256" key="5">
    <source>
        <dbReference type="ARBA" id="ARBA00007837"/>
    </source>
</evidence>
<dbReference type="InterPro" id="IPR024692">
    <property type="entry name" value="PTS_EI"/>
</dbReference>
<evidence type="ECO:0000256" key="2">
    <source>
        <dbReference type="ARBA" id="ARBA00001946"/>
    </source>
</evidence>
<evidence type="ECO:0000256" key="20">
    <source>
        <dbReference type="PIRSR" id="PIRSR000732-3"/>
    </source>
</evidence>
<feature type="region of interest" description="Disordered" evidence="21">
    <location>
        <begin position="226"/>
        <end position="254"/>
    </location>
</feature>
<dbReference type="EC" id="2.7.3.9" evidence="6 17"/>
<dbReference type="InterPro" id="IPR008731">
    <property type="entry name" value="PTS_EIN"/>
</dbReference>
<dbReference type="Pfam" id="PF05524">
    <property type="entry name" value="PEP-utilisers_N"/>
    <property type="match status" value="1"/>
</dbReference>
<dbReference type="InterPro" id="IPR008279">
    <property type="entry name" value="PEP-util_enz_mobile_dom"/>
</dbReference>
<evidence type="ECO:0000256" key="7">
    <source>
        <dbReference type="ARBA" id="ARBA00016544"/>
    </source>
</evidence>
<proteinExistence type="inferred from homology"/>
<feature type="domain" description="PEP-utilising enzyme C-terminal" evidence="23">
    <location>
        <begin position="248"/>
        <end position="519"/>
    </location>
</feature>
<dbReference type="Proteomes" id="UP000573327">
    <property type="component" value="Unassembled WGS sequence"/>
</dbReference>
<evidence type="ECO:0000256" key="1">
    <source>
        <dbReference type="ARBA" id="ARBA00000683"/>
    </source>
</evidence>
<evidence type="ECO:0000256" key="16">
    <source>
        <dbReference type="ARBA" id="ARBA00033235"/>
    </source>
</evidence>
<evidence type="ECO:0000256" key="21">
    <source>
        <dbReference type="SAM" id="MobiDB-lite"/>
    </source>
</evidence>
<evidence type="ECO:0000256" key="6">
    <source>
        <dbReference type="ARBA" id="ARBA00012232"/>
    </source>
</evidence>
<evidence type="ECO:0000259" key="24">
    <source>
        <dbReference type="Pfam" id="PF05524"/>
    </source>
</evidence>
<evidence type="ECO:0000256" key="3">
    <source>
        <dbReference type="ARBA" id="ARBA00002728"/>
    </source>
</evidence>
<dbReference type="InterPro" id="IPR000121">
    <property type="entry name" value="PEP_util_C"/>
</dbReference>
<gene>
    <name evidence="25" type="ORF">F4556_001194</name>
</gene>
<dbReference type="InterPro" id="IPR050499">
    <property type="entry name" value="PEP-utilizing_PTS_enzyme"/>
</dbReference>
<keyword evidence="8 17" id="KW-0813">Transport</keyword>
<keyword evidence="13 17" id="KW-0479">Metal-binding</keyword>
<comment type="similarity">
    <text evidence="5 17">Belongs to the PEP-utilizing enzyme family.</text>
</comment>
<keyword evidence="26" id="KW-1185">Reference proteome</keyword>
<dbReference type="InterPro" id="IPR023151">
    <property type="entry name" value="PEP_util_CS"/>
</dbReference>
<keyword evidence="10 17" id="KW-0762">Sugar transport</keyword>
<dbReference type="PANTHER" id="PTHR46244">
    <property type="entry name" value="PHOSPHOENOLPYRUVATE-PROTEIN PHOSPHOTRANSFERASE"/>
    <property type="match status" value="1"/>
</dbReference>
<evidence type="ECO:0000256" key="19">
    <source>
        <dbReference type="PIRSR" id="PIRSR000732-2"/>
    </source>
</evidence>
<dbReference type="InterPro" id="IPR036618">
    <property type="entry name" value="PtsI_HPr-bd_sf"/>
</dbReference>
<feature type="binding site" evidence="20">
    <location>
        <position position="435"/>
    </location>
    <ligand>
        <name>Mg(2+)</name>
        <dbReference type="ChEBI" id="CHEBI:18420"/>
    </ligand>
</feature>
<evidence type="ECO:0000259" key="23">
    <source>
        <dbReference type="Pfam" id="PF02896"/>
    </source>
</evidence>
<dbReference type="SUPFAM" id="SSF47831">
    <property type="entry name" value="Enzyme I of the PEP:sugar phosphotransferase system HPr-binding (sub)domain"/>
    <property type="match status" value="1"/>
</dbReference>
<dbReference type="GO" id="GO:0016301">
    <property type="term" value="F:kinase activity"/>
    <property type="evidence" value="ECO:0007669"/>
    <property type="project" value="UniProtKB-KW"/>
</dbReference>
<dbReference type="GO" id="GO:0008965">
    <property type="term" value="F:phosphoenolpyruvate-protein phosphotransferase activity"/>
    <property type="evidence" value="ECO:0007669"/>
    <property type="project" value="UniProtKB-EC"/>
</dbReference>
<evidence type="ECO:0000256" key="17">
    <source>
        <dbReference type="PIRNR" id="PIRNR000732"/>
    </source>
</evidence>
<dbReference type="GO" id="GO:0009401">
    <property type="term" value="P:phosphoenolpyruvate-dependent sugar phosphotransferase system"/>
    <property type="evidence" value="ECO:0007669"/>
    <property type="project" value="UniProtKB-KW"/>
</dbReference>
<evidence type="ECO:0000256" key="10">
    <source>
        <dbReference type="ARBA" id="ARBA00022597"/>
    </source>
</evidence>
<dbReference type="GO" id="GO:0005737">
    <property type="term" value="C:cytoplasm"/>
    <property type="evidence" value="ECO:0007669"/>
    <property type="project" value="UniProtKB-SubCell"/>
</dbReference>
<dbReference type="InterPro" id="IPR015813">
    <property type="entry name" value="Pyrv/PenolPyrv_kinase-like_dom"/>
</dbReference>
<dbReference type="NCBIfam" id="TIGR01417">
    <property type="entry name" value="PTS_I_fam"/>
    <property type="match status" value="1"/>
</dbReference>
<comment type="caution">
    <text evidence="25">The sequence shown here is derived from an EMBL/GenBank/DDBJ whole genome shotgun (WGS) entry which is preliminary data.</text>
</comment>
<dbReference type="InterPro" id="IPR036637">
    <property type="entry name" value="Phosphohistidine_dom_sf"/>
</dbReference>
<dbReference type="PRINTS" id="PR01736">
    <property type="entry name" value="PHPHTRNFRASE"/>
</dbReference>
<evidence type="ECO:0000256" key="18">
    <source>
        <dbReference type="PIRSR" id="PIRSR000732-1"/>
    </source>
</evidence>
<evidence type="ECO:0000313" key="25">
    <source>
        <dbReference type="EMBL" id="MBB4945659.1"/>
    </source>
</evidence>
<evidence type="ECO:0000256" key="15">
    <source>
        <dbReference type="ARBA" id="ARBA00022842"/>
    </source>
</evidence>
<dbReference type="RefSeq" id="WP_184912213.1">
    <property type="nucleotide sequence ID" value="NZ_JACHJR010000001.1"/>
</dbReference>
<dbReference type="InterPro" id="IPR006318">
    <property type="entry name" value="PTS_EI-like"/>
</dbReference>
<feature type="active site" description="Proton donor" evidence="18">
    <location>
        <position position="482"/>
    </location>
</feature>
<comment type="function">
    <text evidence="3 17">General (non sugar-specific) component of the phosphoenolpyruvate-dependent sugar phosphotransferase system (sugar PTS). This major carbohydrate active-transport system catalyzes the phosphorylation of incoming sugar substrates concomitantly with their translocation across the cell membrane. Enzyme I transfers the phosphoryl group from phosphoenolpyruvate (PEP) to the phosphoryl carrier protein (HPr).</text>
</comment>
<keyword evidence="15 17" id="KW-0460">Magnesium</keyword>
<feature type="binding site" evidence="19">
    <location>
        <position position="286"/>
    </location>
    <ligand>
        <name>phosphoenolpyruvate</name>
        <dbReference type="ChEBI" id="CHEBI:58702"/>
    </ligand>
</feature>
<dbReference type="AlphaFoldDB" id="A0A7W7WGP0"/>
<dbReference type="EMBL" id="JACHJR010000001">
    <property type="protein sequence ID" value="MBB4945659.1"/>
    <property type="molecule type" value="Genomic_DNA"/>
</dbReference>
<dbReference type="InterPro" id="IPR040442">
    <property type="entry name" value="Pyrv_kinase-like_dom_sf"/>
</dbReference>
<keyword evidence="11 17" id="KW-0808">Transferase</keyword>
<dbReference type="Gene3D" id="1.10.274.10">
    <property type="entry name" value="PtsI, HPr-binding domain"/>
    <property type="match status" value="1"/>
</dbReference>
<reference evidence="25 26" key="1">
    <citation type="submission" date="2020-08" db="EMBL/GenBank/DDBJ databases">
        <title>Sequencing the genomes of 1000 actinobacteria strains.</title>
        <authorList>
            <person name="Klenk H.-P."/>
        </authorList>
    </citation>
    <scope>NUCLEOTIDE SEQUENCE [LARGE SCALE GENOMIC DNA]</scope>
    <source>
        <strain evidence="25 26">DSM 44786</strain>
    </source>
</reference>
<evidence type="ECO:0000256" key="4">
    <source>
        <dbReference type="ARBA" id="ARBA00004496"/>
    </source>
</evidence>
<comment type="catalytic activity">
    <reaction evidence="1 17">
        <text>L-histidyl-[protein] + phosphoenolpyruvate = N(pros)-phospho-L-histidyl-[protein] + pyruvate</text>
        <dbReference type="Rhea" id="RHEA:23880"/>
        <dbReference type="Rhea" id="RHEA-COMP:9745"/>
        <dbReference type="Rhea" id="RHEA-COMP:9746"/>
        <dbReference type="ChEBI" id="CHEBI:15361"/>
        <dbReference type="ChEBI" id="CHEBI:29979"/>
        <dbReference type="ChEBI" id="CHEBI:58702"/>
        <dbReference type="ChEBI" id="CHEBI:64837"/>
        <dbReference type="EC" id="2.7.3.9"/>
    </reaction>
</comment>
<evidence type="ECO:0000256" key="13">
    <source>
        <dbReference type="ARBA" id="ARBA00022723"/>
    </source>
</evidence>
<protein>
    <recommendedName>
        <fullName evidence="7 17">Phosphoenolpyruvate-protein phosphotransferase</fullName>
        <ecNumber evidence="6 17">2.7.3.9</ecNumber>
    </recommendedName>
    <alternativeName>
        <fullName evidence="16 17">Phosphotransferase system, enzyme I</fullName>
    </alternativeName>
</protein>
<evidence type="ECO:0000256" key="11">
    <source>
        <dbReference type="ARBA" id="ARBA00022679"/>
    </source>
</evidence>
<feature type="binding site" evidence="19">
    <location>
        <position position="322"/>
    </location>
    <ligand>
        <name>phosphoenolpyruvate</name>
        <dbReference type="ChEBI" id="CHEBI:58702"/>
    </ligand>
</feature>
<sequence>MSRLLDGIGVGTGSAAGPVARMAPPPALPAPRPVADPAAETAAVRRSVGEVAAELADRAERAGGVAGEVLEAQALMAADPTLLDRVAALIAEGTDGPHAVTAAYAEFRALLTAAGGYLAERAADLDDLRDRTVARLLGLPTPGLPDPGHPYVLVAEDLAPADTALLDPAVVLGLVTVRGGPTSHTAILAKALGLPAVVGCAGAAGLTDGQLVLLHAAEGTVEVDPEPGAVRRAAEREQRRRERERGVSGPGRTADGHPVGLLVNLGALAELDGAAAADAEGVGLFRTEFLFLDRAEAPGQAEQTAAYRRVFEAFTGRKVVVRTLDAGADKPLPFATAADEENPALGVRGLRTATRDPELLETQLAAVAAAARGSAAEVWVMAPMVSVPREAAEFAARVRAHGLPLAGAMVEVPAAALRAGRLAEVCDFLSIGTNDLSQYTFAADRLLAPLAALLDPWQPALLDLVAATAGAGAALGRPVGVCGEAAADPELALVLVGLGVNSLSMAPSCLPAVRAALAAHTLGDCRELAELARTAADAETARTLVRRSMNAELRNA</sequence>
<organism evidence="25 26">
    <name type="scientific">Kitasatospora gansuensis</name>
    <dbReference type="NCBI Taxonomy" id="258050"/>
    <lineage>
        <taxon>Bacteria</taxon>
        <taxon>Bacillati</taxon>
        <taxon>Actinomycetota</taxon>
        <taxon>Actinomycetes</taxon>
        <taxon>Kitasatosporales</taxon>
        <taxon>Streptomycetaceae</taxon>
        <taxon>Kitasatospora</taxon>
    </lineage>
</organism>
<dbReference type="PROSITE" id="PS00742">
    <property type="entry name" value="PEP_ENZYMES_2"/>
    <property type="match status" value="1"/>
</dbReference>
<evidence type="ECO:0000256" key="9">
    <source>
        <dbReference type="ARBA" id="ARBA00022490"/>
    </source>
</evidence>
<evidence type="ECO:0000256" key="14">
    <source>
        <dbReference type="ARBA" id="ARBA00022777"/>
    </source>
</evidence>
<feature type="domain" description="Phosphotransferase system enzyme I N-terminal" evidence="24">
    <location>
        <begin position="7"/>
        <end position="121"/>
    </location>
</feature>
<dbReference type="SUPFAM" id="SSF51621">
    <property type="entry name" value="Phosphoenolpyruvate/pyruvate domain"/>
    <property type="match status" value="1"/>
</dbReference>
<evidence type="ECO:0000256" key="8">
    <source>
        <dbReference type="ARBA" id="ARBA00022448"/>
    </source>
</evidence>
<keyword evidence="12 17" id="KW-0598">Phosphotransferase system</keyword>
<comment type="subcellular location">
    <subcellularLocation>
        <location evidence="4 17">Cytoplasm</location>
    </subcellularLocation>
</comment>
<dbReference type="PANTHER" id="PTHR46244:SF3">
    <property type="entry name" value="PHOSPHOENOLPYRUVATE-PROTEIN PHOSPHOTRANSFERASE"/>
    <property type="match status" value="1"/>
</dbReference>
<name>A0A7W7WGP0_9ACTN</name>
<dbReference type="PIRSF" id="PIRSF000732">
    <property type="entry name" value="PTS_enzyme_I"/>
    <property type="match status" value="1"/>
</dbReference>